<gene>
    <name evidence="2" type="ORF">MRATA1EN1_LOCUS22782</name>
</gene>
<dbReference type="EMBL" id="OX460345">
    <property type="protein sequence ID" value="CAI9173820.1"/>
    <property type="molecule type" value="Genomic_DNA"/>
</dbReference>
<feature type="region of interest" description="Disordered" evidence="1">
    <location>
        <begin position="46"/>
        <end position="74"/>
    </location>
</feature>
<name>A0ABN8ZIT6_RANTA</name>
<feature type="compositionally biased region" description="Basic and acidic residues" evidence="1">
    <location>
        <begin position="53"/>
        <end position="64"/>
    </location>
</feature>
<evidence type="ECO:0000313" key="3">
    <source>
        <dbReference type="Proteomes" id="UP001176941"/>
    </source>
</evidence>
<proteinExistence type="predicted"/>
<keyword evidence="3" id="KW-1185">Reference proteome</keyword>
<evidence type="ECO:0000313" key="2">
    <source>
        <dbReference type="EMBL" id="CAI9173820.1"/>
    </source>
</evidence>
<evidence type="ECO:0000256" key="1">
    <source>
        <dbReference type="SAM" id="MobiDB-lite"/>
    </source>
</evidence>
<protein>
    <submittedName>
        <fullName evidence="2">Uncharacterized protein</fullName>
    </submittedName>
</protein>
<accession>A0ABN8ZIT6</accession>
<organism evidence="2 3">
    <name type="scientific">Rangifer tarandus platyrhynchus</name>
    <name type="common">Svalbard reindeer</name>
    <dbReference type="NCBI Taxonomy" id="3082113"/>
    <lineage>
        <taxon>Eukaryota</taxon>
        <taxon>Metazoa</taxon>
        <taxon>Chordata</taxon>
        <taxon>Craniata</taxon>
        <taxon>Vertebrata</taxon>
        <taxon>Euteleostomi</taxon>
        <taxon>Mammalia</taxon>
        <taxon>Eutheria</taxon>
        <taxon>Laurasiatheria</taxon>
        <taxon>Artiodactyla</taxon>
        <taxon>Ruminantia</taxon>
        <taxon>Pecora</taxon>
        <taxon>Cervidae</taxon>
        <taxon>Odocoileinae</taxon>
        <taxon>Rangifer</taxon>
    </lineage>
</organism>
<sequence length="142" mass="15493">MQSSHKRWGVSRVGKMSLQLRRISGLEQVHSSGTTGQRSRWKRYRLPGNSLKTEGKGRIKDRSRVWGSKPSPRTRMLATGPLRCVLHALCGHTVSGSSPRRVWVRVCSGPAETLVCTPVKSRGAAVAGATSSQKRFRGSGSP</sequence>
<dbReference type="Proteomes" id="UP001176941">
    <property type="component" value="Chromosome 34"/>
</dbReference>
<reference evidence="2" key="1">
    <citation type="submission" date="2023-04" db="EMBL/GenBank/DDBJ databases">
        <authorList>
            <consortium name="ELIXIR-Norway"/>
        </authorList>
    </citation>
    <scope>NUCLEOTIDE SEQUENCE [LARGE SCALE GENOMIC DNA]</scope>
</reference>